<dbReference type="EMBL" id="FOQH01000016">
    <property type="protein sequence ID" value="SFJ19290.1"/>
    <property type="molecule type" value="Genomic_DNA"/>
</dbReference>
<dbReference type="OrthoDB" id="9802264at2"/>
<organism evidence="8 9">
    <name type="scientific">Albimonas pacifica</name>
    <dbReference type="NCBI Taxonomy" id="1114924"/>
    <lineage>
        <taxon>Bacteria</taxon>
        <taxon>Pseudomonadati</taxon>
        <taxon>Pseudomonadota</taxon>
        <taxon>Alphaproteobacteria</taxon>
        <taxon>Rhodobacterales</taxon>
        <taxon>Paracoccaceae</taxon>
        <taxon>Albimonas</taxon>
    </lineage>
</organism>
<evidence type="ECO:0000256" key="4">
    <source>
        <dbReference type="ARBA" id="ARBA00022741"/>
    </source>
</evidence>
<evidence type="ECO:0000256" key="2">
    <source>
        <dbReference type="ARBA" id="ARBA00022448"/>
    </source>
</evidence>
<keyword evidence="9" id="KW-1185">Reference proteome</keyword>
<gene>
    <name evidence="8" type="ORF">SAMN05216258_11643</name>
</gene>
<feature type="region of interest" description="Disordered" evidence="6">
    <location>
        <begin position="1"/>
        <end position="26"/>
    </location>
</feature>
<evidence type="ECO:0000256" key="5">
    <source>
        <dbReference type="ARBA" id="ARBA00022840"/>
    </source>
</evidence>
<dbReference type="GO" id="GO:0005524">
    <property type="term" value="F:ATP binding"/>
    <property type="evidence" value="ECO:0007669"/>
    <property type="project" value="UniProtKB-KW"/>
</dbReference>
<comment type="similarity">
    <text evidence="1">Belongs to the ABC transporter superfamily.</text>
</comment>
<proteinExistence type="inferred from homology"/>
<keyword evidence="4" id="KW-0547">Nucleotide-binding</keyword>
<evidence type="ECO:0000256" key="3">
    <source>
        <dbReference type="ARBA" id="ARBA00022458"/>
    </source>
</evidence>
<protein>
    <submittedName>
        <fullName evidence="8">Molybdate transport system ATP-binding protein</fullName>
    </submittedName>
</protein>
<dbReference type="Pfam" id="PF00005">
    <property type="entry name" value="ABC_tran"/>
    <property type="match status" value="1"/>
</dbReference>
<dbReference type="PANTHER" id="PTHR42711:SF5">
    <property type="entry name" value="ABC TRANSPORTER ATP-BINDING PROTEIN NATA"/>
    <property type="match status" value="1"/>
</dbReference>
<evidence type="ECO:0000313" key="9">
    <source>
        <dbReference type="Proteomes" id="UP000199377"/>
    </source>
</evidence>
<dbReference type="InterPro" id="IPR003439">
    <property type="entry name" value="ABC_transporter-like_ATP-bd"/>
</dbReference>
<dbReference type="SUPFAM" id="SSF52540">
    <property type="entry name" value="P-loop containing nucleoside triphosphate hydrolases"/>
    <property type="match status" value="1"/>
</dbReference>
<accession>A0A1I3PD87</accession>
<dbReference type="GO" id="GO:0016887">
    <property type="term" value="F:ATP hydrolysis activity"/>
    <property type="evidence" value="ECO:0007669"/>
    <property type="project" value="InterPro"/>
</dbReference>
<dbReference type="Gene3D" id="3.40.50.300">
    <property type="entry name" value="P-loop containing nucleotide triphosphate hydrolases"/>
    <property type="match status" value="1"/>
</dbReference>
<dbReference type="RefSeq" id="WP_092865663.1">
    <property type="nucleotide sequence ID" value="NZ_FOQH01000016.1"/>
</dbReference>
<dbReference type="STRING" id="1114924.SAMN05216258_11643"/>
<dbReference type="InterPro" id="IPR027417">
    <property type="entry name" value="P-loop_NTPase"/>
</dbReference>
<keyword evidence="5 8" id="KW-0067">ATP-binding</keyword>
<feature type="domain" description="ABC transporter" evidence="7">
    <location>
        <begin position="26"/>
        <end position="244"/>
    </location>
</feature>
<evidence type="ECO:0000313" key="8">
    <source>
        <dbReference type="EMBL" id="SFJ19290.1"/>
    </source>
</evidence>
<dbReference type="AlphaFoldDB" id="A0A1I3PD87"/>
<dbReference type="SMART" id="SM00382">
    <property type="entry name" value="AAA"/>
    <property type="match status" value="1"/>
</dbReference>
<keyword evidence="2" id="KW-0813">Transport</keyword>
<dbReference type="InterPro" id="IPR003593">
    <property type="entry name" value="AAA+_ATPase"/>
</dbReference>
<name>A0A1I3PD87_9RHOB</name>
<dbReference type="InterPro" id="IPR050763">
    <property type="entry name" value="ABC_transporter_ATP-binding"/>
</dbReference>
<evidence type="ECO:0000256" key="1">
    <source>
        <dbReference type="ARBA" id="ARBA00005417"/>
    </source>
</evidence>
<dbReference type="PROSITE" id="PS50893">
    <property type="entry name" value="ABC_TRANSPORTER_2"/>
    <property type="match status" value="1"/>
</dbReference>
<evidence type="ECO:0000256" key="6">
    <source>
        <dbReference type="SAM" id="MobiDB-lite"/>
    </source>
</evidence>
<sequence length="250" mass="26417">MPERPEVIPFPPPRRAPPPPLPEPPPALDGAVALHAGRRLLDGLTLRLPGRGVTALLGPRGAGKTLALEVLAGLVPLDLGEVHALAPATALVPRGAALLRRPVRANLDHALRAARVRRRERPARIEALLSLAGLAALADRPARALPPGEARRLAVARALAASPRLLLLDEPAAGLDPRAAAELDALIRRIVAEDVAVLLATDDPLQAARLAEHTIFMHRGRDHETGPTAELLARPVSDPARAWLSGQLLP</sequence>
<evidence type="ECO:0000259" key="7">
    <source>
        <dbReference type="PROSITE" id="PS50893"/>
    </source>
</evidence>
<feature type="compositionally biased region" description="Pro residues" evidence="6">
    <location>
        <begin position="8"/>
        <end position="26"/>
    </location>
</feature>
<dbReference type="PANTHER" id="PTHR42711">
    <property type="entry name" value="ABC TRANSPORTER ATP-BINDING PROTEIN"/>
    <property type="match status" value="1"/>
</dbReference>
<reference evidence="8 9" key="1">
    <citation type="submission" date="2016-10" db="EMBL/GenBank/DDBJ databases">
        <authorList>
            <person name="de Groot N.N."/>
        </authorList>
    </citation>
    <scope>NUCLEOTIDE SEQUENCE [LARGE SCALE GENOMIC DNA]</scope>
    <source>
        <strain evidence="8 9">CGMCC 1.11030</strain>
    </source>
</reference>
<dbReference type="Proteomes" id="UP000199377">
    <property type="component" value="Unassembled WGS sequence"/>
</dbReference>
<keyword evidence="3" id="KW-0536">Nodulation</keyword>